<reference evidence="3 4" key="1">
    <citation type="submission" date="2019-05" db="EMBL/GenBank/DDBJ databases">
        <authorList>
            <person name="Zhou X."/>
        </authorList>
    </citation>
    <scope>NUCLEOTIDE SEQUENCE [LARGE SCALE GENOMIC DNA]</scope>
    <source>
        <strain evidence="3 4">DSM 432</strain>
    </source>
</reference>
<evidence type="ECO:0000259" key="2">
    <source>
        <dbReference type="Pfam" id="PF00582"/>
    </source>
</evidence>
<dbReference type="SUPFAM" id="SSF52402">
    <property type="entry name" value="Adenine nucleotide alpha hydrolases-like"/>
    <property type="match status" value="1"/>
</dbReference>
<evidence type="ECO:0000313" key="3">
    <source>
        <dbReference type="EMBL" id="TLX42479.1"/>
    </source>
</evidence>
<name>A0A6C1KDZ0_XANAU</name>
<dbReference type="RefSeq" id="WP_138399845.1">
    <property type="nucleotide sequence ID" value="NZ_JBAFVI010000008.1"/>
</dbReference>
<dbReference type="Gene3D" id="3.40.50.12370">
    <property type="match status" value="1"/>
</dbReference>
<dbReference type="InterPro" id="IPR006016">
    <property type="entry name" value="UspA"/>
</dbReference>
<dbReference type="Proteomes" id="UP000305131">
    <property type="component" value="Unassembled WGS sequence"/>
</dbReference>
<comment type="caution">
    <text evidence="3">The sequence shown here is derived from an EMBL/GenBank/DDBJ whole genome shotgun (WGS) entry which is preliminary data.</text>
</comment>
<proteinExistence type="inferred from homology"/>
<organism evidence="3 4">
    <name type="scientific">Xanthobacter autotrophicus</name>
    <dbReference type="NCBI Taxonomy" id="280"/>
    <lineage>
        <taxon>Bacteria</taxon>
        <taxon>Pseudomonadati</taxon>
        <taxon>Pseudomonadota</taxon>
        <taxon>Alphaproteobacteria</taxon>
        <taxon>Hyphomicrobiales</taxon>
        <taxon>Xanthobacteraceae</taxon>
        <taxon>Xanthobacter</taxon>
    </lineage>
</organism>
<feature type="domain" description="UspA" evidence="2">
    <location>
        <begin position="157"/>
        <end position="275"/>
    </location>
</feature>
<accession>A0A6C1KDZ0</accession>
<dbReference type="OrthoDB" id="9804721at2"/>
<gene>
    <name evidence="3" type="ORF">FBQ73_12590</name>
</gene>
<protein>
    <submittedName>
        <fullName evidence="3">Universal stress protein</fullName>
    </submittedName>
</protein>
<sequence length="279" mass="29380">MLQNMKSVLIGMTEEGIDEPSSALAYGLSLAQKAGAHATIQAASLKVVMGNTFVSNVASGLVAAHNRRLRHLADAVAEKARGDAAAAGVAASVDTPQLSYPQLVETFIAQARVHDISVLDAETATVNADRGLIEGLLFESGRPVLVVPPGFDSFRHHRVLVAWDASARAVRAVNDAMDILRAAEAVEVLAIGTEKELAHEVPGAELAPHLVRHGVNVSVKNLVAGPQGIAGTLREQAALIGADLIVMGAFNHSRVREWVLGGVTQSLLEDCKVPLFLSY</sequence>
<dbReference type="InterPro" id="IPR006015">
    <property type="entry name" value="Universal_stress_UspA"/>
</dbReference>
<evidence type="ECO:0000313" key="4">
    <source>
        <dbReference type="Proteomes" id="UP000305131"/>
    </source>
</evidence>
<evidence type="ECO:0000256" key="1">
    <source>
        <dbReference type="ARBA" id="ARBA00008791"/>
    </source>
</evidence>
<dbReference type="EMBL" id="VAUP01000028">
    <property type="protein sequence ID" value="TLX42479.1"/>
    <property type="molecule type" value="Genomic_DNA"/>
</dbReference>
<dbReference type="CDD" id="cd00293">
    <property type="entry name" value="USP-like"/>
    <property type="match status" value="1"/>
</dbReference>
<dbReference type="PRINTS" id="PR01438">
    <property type="entry name" value="UNVRSLSTRESS"/>
</dbReference>
<dbReference type="Pfam" id="PF00582">
    <property type="entry name" value="Usp"/>
    <property type="match status" value="1"/>
</dbReference>
<dbReference type="AlphaFoldDB" id="A0A6C1KDZ0"/>
<dbReference type="GeneID" id="95774293"/>
<comment type="similarity">
    <text evidence="1">Belongs to the universal stress protein A family.</text>
</comment>